<proteinExistence type="predicted"/>
<dbReference type="GO" id="GO:0005829">
    <property type="term" value="C:cytosol"/>
    <property type="evidence" value="ECO:0007669"/>
    <property type="project" value="TreeGrafter"/>
</dbReference>
<gene>
    <name evidence="3" type="ORF">B1812_09025</name>
</gene>
<dbReference type="EMBL" id="CP019948">
    <property type="protein sequence ID" value="ARN81200.1"/>
    <property type="molecule type" value="Genomic_DNA"/>
</dbReference>
<keyword evidence="4" id="KW-1185">Reference proteome</keyword>
<dbReference type="PANTHER" id="PTHR45663:SF11">
    <property type="entry name" value="GEO12009P1"/>
    <property type="match status" value="1"/>
</dbReference>
<dbReference type="OrthoDB" id="7950124at2"/>
<dbReference type="GO" id="GO:0015035">
    <property type="term" value="F:protein-disulfide reductase activity"/>
    <property type="evidence" value="ECO:0007669"/>
    <property type="project" value="TreeGrafter"/>
</dbReference>
<dbReference type="KEGG" id="mbry:B1812_09025"/>
<dbReference type="InterPro" id="IPR013766">
    <property type="entry name" value="Thioredoxin_domain"/>
</dbReference>
<dbReference type="PROSITE" id="PS51352">
    <property type="entry name" value="THIOREDOXIN_2"/>
    <property type="match status" value="1"/>
</dbReference>
<evidence type="ECO:0000259" key="2">
    <source>
        <dbReference type="PROSITE" id="PS51352"/>
    </source>
</evidence>
<protein>
    <submittedName>
        <fullName evidence="3">Thiol reductase thioredoxin</fullName>
    </submittedName>
</protein>
<dbReference type="AlphaFoldDB" id="A0A1W6MUB6"/>
<dbReference type="Proteomes" id="UP000193978">
    <property type="component" value="Chromosome"/>
</dbReference>
<sequence length="126" mass="13581">MKIRDLIAAALIAAVLPALAAEKSDYSRSGFAQAQDSGAPVLVEVFAPWCSVCRAQQPVLEKLEADPQFQNLKVFRVDFDKQKDAVRSFGAKSQSTLIMFKGKKETGRSVGDTDPNSISALIGSGY</sequence>
<evidence type="ECO:0000313" key="3">
    <source>
        <dbReference type="EMBL" id="ARN81200.1"/>
    </source>
</evidence>
<feature type="chain" id="PRO_5012709819" evidence="1">
    <location>
        <begin position="21"/>
        <end position="126"/>
    </location>
</feature>
<feature type="signal peptide" evidence="1">
    <location>
        <begin position="1"/>
        <end position="20"/>
    </location>
</feature>
<feature type="domain" description="Thioredoxin" evidence="2">
    <location>
        <begin position="10"/>
        <end position="126"/>
    </location>
</feature>
<dbReference type="PANTHER" id="PTHR45663">
    <property type="entry name" value="GEO12009P1"/>
    <property type="match status" value="1"/>
</dbReference>
<dbReference type="CDD" id="cd02947">
    <property type="entry name" value="TRX_family"/>
    <property type="match status" value="1"/>
</dbReference>
<keyword evidence="1" id="KW-0732">Signal</keyword>
<dbReference type="GO" id="GO:0045454">
    <property type="term" value="P:cell redox homeostasis"/>
    <property type="evidence" value="ECO:0007669"/>
    <property type="project" value="TreeGrafter"/>
</dbReference>
<dbReference type="STRING" id="655015.B1812_09025"/>
<dbReference type="InterPro" id="IPR036249">
    <property type="entry name" value="Thioredoxin-like_sf"/>
</dbReference>
<reference evidence="3 4" key="1">
    <citation type="submission" date="2017-02" db="EMBL/GenBank/DDBJ databases">
        <authorList>
            <person name="Peterson S.W."/>
        </authorList>
    </citation>
    <scope>NUCLEOTIDE SEQUENCE [LARGE SCALE GENOMIC DNA]</scope>
    <source>
        <strain evidence="3 4">S285</strain>
    </source>
</reference>
<dbReference type="Gene3D" id="3.40.30.10">
    <property type="entry name" value="Glutaredoxin"/>
    <property type="match status" value="1"/>
</dbReference>
<evidence type="ECO:0000256" key="1">
    <source>
        <dbReference type="SAM" id="SignalP"/>
    </source>
</evidence>
<dbReference type="Pfam" id="PF00085">
    <property type="entry name" value="Thioredoxin"/>
    <property type="match status" value="1"/>
</dbReference>
<dbReference type="RefSeq" id="WP_085771290.1">
    <property type="nucleotide sequence ID" value="NZ_AP027149.1"/>
</dbReference>
<name>A0A1W6MUB6_9HYPH</name>
<organism evidence="3 4">
    <name type="scientific">Methylocystis bryophila</name>
    <dbReference type="NCBI Taxonomy" id="655015"/>
    <lineage>
        <taxon>Bacteria</taxon>
        <taxon>Pseudomonadati</taxon>
        <taxon>Pseudomonadota</taxon>
        <taxon>Alphaproteobacteria</taxon>
        <taxon>Hyphomicrobiales</taxon>
        <taxon>Methylocystaceae</taxon>
        <taxon>Methylocystis</taxon>
    </lineage>
</organism>
<dbReference type="SUPFAM" id="SSF52833">
    <property type="entry name" value="Thioredoxin-like"/>
    <property type="match status" value="1"/>
</dbReference>
<evidence type="ECO:0000313" key="4">
    <source>
        <dbReference type="Proteomes" id="UP000193978"/>
    </source>
</evidence>
<accession>A0A1W6MUB6</accession>